<gene>
    <name evidence="8" type="ORF">B7O87_07525</name>
</gene>
<evidence type="ECO:0000256" key="2">
    <source>
        <dbReference type="ARBA" id="ARBA00007362"/>
    </source>
</evidence>
<feature type="transmembrane region" description="Helical" evidence="6">
    <location>
        <begin position="84"/>
        <end position="106"/>
    </location>
</feature>
<dbReference type="SUPFAM" id="SSF103481">
    <property type="entry name" value="Multidrug resistance efflux transporter EmrE"/>
    <property type="match status" value="2"/>
</dbReference>
<dbReference type="PANTHER" id="PTHR32322">
    <property type="entry name" value="INNER MEMBRANE TRANSPORTER"/>
    <property type="match status" value="1"/>
</dbReference>
<evidence type="ECO:0000256" key="6">
    <source>
        <dbReference type="SAM" id="Phobius"/>
    </source>
</evidence>
<feature type="domain" description="EamA" evidence="7">
    <location>
        <begin position="23"/>
        <end position="158"/>
    </location>
</feature>
<dbReference type="InterPro" id="IPR037185">
    <property type="entry name" value="EmrE-like"/>
</dbReference>
<feature type="transmembrane region" description="Helical" evidence="6">
    <location>
        <begin position="143"/>
        <end position="163"/>
    </location>
</feature>
<keyword evidence="4 6" id="KW-1133">Transmembrane helix</keyword>
<dbReference type="GO" id="GO:0016020">
    <property type="term" value="C:membrane"/>
    <property type="evidence" value="ECO:0007669"/>
    <property type="project" value="UniProtKB-SubCell"/>
</dbReference>
<evidence type="ECO:0000313" key="9">
    <source>
        <dbReference type="Proteomes" id="UP000192997"/>
    </source>
</evidence>
<keyword evidence="3 6" id="KW-0812">Transmembrane</keyword>
<organism evidence="8 9">
    <name type="scientific">Cylindrospermopsis raciborskii CENA303</name>
    <dbReference type="NCBI Taxonomy" id="1170769"/>
    <lineage>
        <taxon>Bacteria</taxon>
        <taxon>Bacillati</taxon>
        <taxon>Cyanobacteriota</taxon>
        <taxon>Cyanophyceae</taxon>
        <taxon>Nostocales</taxon>
        <taxon>Aphanizomenonaceae</taxon>
        <taxon>Cylindrospermopsis</taxon>
    </lineage>
</organism>
<reference evidence="9" key="1">
    <citation type="submission" date="2017-04" db="EMBL/GenBank/DDBJ databases">
        <authorList>
            <person name="Abreu V.A."/>
            <person name="Popin R.V."/>
            <person name="Rigonato J."/>
            <person name="Andreote A.P."/>
            <person name="Schaker P.C."/>
            <person name="Hoff-Risseti C."/>
            <person name="Alvarenga D.O."/>
            <person name="Varani A.M."/>
            <person name="Fiore M.F."/>
        </authorList>
    </citation>
    <scope>NUCLEOTIDE SEQUENCE [LARGE SCALE GENOMIC DNA]</scope>
    <source>
        <strain evidence="9">CENA303</strain>
    </source>
</reference>
<proteinExistence type="inferred from homology"/>
<evidence type="ECO:0000313" key="8">
    <source>
        <dbReference type="EMBL" id="OSO90669.1"/>
    </source>
</evidence>
<feature type="domain" description="EamA" evidence="7">
    <location>
        <begin position="170"/>
        <end position="302"/>
    </location>
</feature>
<comment type="similarity">
    <text evidence="2">Belongs to the EamA transporter family.</text>
</comment>
<evidence type="ECO:0000256" key="1">
    <source>
        <dbReference type="ARBA" id="ARBA00004141"/>
    </source>
</evidence>
<feature type="transmembrane region" description="Helical" evidence="6">
    <location>
        <begin position="288"/>
        <end position="307"/>
    </location>
</feature>
<accession>A0A1X4G6N7</accession>
<evidence type="ECO:0000256" key="4">
    <source>
        <dbReference type="ARBA" id="ARBA00022989"/>
    </source>
</evidence>
<feature type="transmembrane region" description="Helical" evidence="6">
    <location>
        <begin position="18"/>
        <end position="41"/>
    </location>
</feature>
<dbReference type="InterPro" id="IPR000620">
    <property type="entry name" value="EamA_dom"/>
</dbReference>
<dbReference type="RefSeq" id="WP_085727917.1">
    <property type="nucleotide sequence ID" value="NZ_NBYN01000042.1"/>
</dbReference>
<protein>
    <submittedName>
        <fullName evidence="8">EamA family transporter</fullName>
    </submittedName>
</protein>
<evidence type="ECO:0000256" key="3">
    <source>
        <dbReference type="ARBA" id="ARBA00022692"/>
    </source>
</evidence>
<sequence length="314" mass="34797">MFQQSDTALKPSQNDSSLLAFSSLLLGVFILSFAAIFTRIAENELSPSATVFNRYYIATVVLVPWQIIQLRINNSSEPNQVINLQDWAIFVLSSILGTCAIFLWASSLTQTSVANSNLLHNVTPIFAVLGGWLFLGQSFDYKFLLGMLLAIIGIFIISFGDFHSEVNSLYGDSLALLSAVFYALNYLVREKLRSKFSASTILLWTCLLSGCFTFLITLTTETQLFPNSWQTWLAVICLAVLCQIIGQGLLIHNLKQFSSAFVTLLMLTEPLLTALFAFIIFAEKLSPLNWVAFIVVLIGIYIAKLSISSAKVVE</sequence>
<feature type="transmembrane region" description="Helical" evidence="6">
    <location>
        <begin position="231"/>
        <end position="250"/>
    </location>
</feature>
<feature type="transmembrane region" description="Helical" evidence="6">
    <location>
        <begin position="169"/>
        <end position="188"/>
    </location>
</feature>
<feature type="transmembrane region" description="Helical" evidence="6">
    <location>
        <begin position="53"/>
        <end position="72"/>
    </location>
</feature>
<dbReference type="EMBL" id="NBYN01000042">
    <property type="protein sequence ID" value="OSO90669.1"/>
    <property type="molecule type" value="Genomic_DNA"/>
</dbReference>
<comment type="subcellular location">
    <subcellularLocation>
        <location evidence="1">Membrane</location>
        <topology evidence="1">Multi-pass membrane protein</topology>
    </subcellularLocation>
</comment>
<dbReference type="Gene3D" id="1.10.3730.20">
    <property type="match status" value="1"/>
</dbReference>
<dbReference type="PANTHER" id="PTHR32322:SF2">
    <property type="entry name" value="EAMA DOMAIN-CONTAINING PROTEIN"/>
    <property type="match status" value="1"/>
</dbReference>
<name>A0A1X4G6N7_9CYAN</name>
<comment type="caution">
    <text evidence="8">The sequence shown here is derived from an EMBL/GenBank/DDBJ whole genome shotgun (WGS) entry which is preliminary data.</text>
</comment>
<evidence type="ECO:0000259" key="7">
    <source>
        <dbReference type="Pfam" id="PF00892"/>
    </source>
</evidence>
<feature type="transmembrane region" description="Helical" evidence="6">
    <location>
        <begin position="118"/>
        <end position="136"/>
    </location>
</feature>
<dbReference type="AlphaFoldDB" id="A0A1X4G6N7"/>
<evidence type="ECO:0000256" key="5">
    <source>
        <dbReference type="ARBA" id="ARBA00023136"/>
    </source>
</evidence>
<keyword evidence="5 6" id="KW-0472">Membrane</keyword>
<feature type="transmembrane region" description="Helical" evidence="6">
    <location>
        <begin position="262"/>
        <end position="282"/>
    </location>
</feature>
<dbReference type="InterPro" id="IPR050638">
    <property type="entry name" value="AA-Vitamin_Transporters"/>
</dbReference>
<dbReference type="Pfam" id="PF00892">
    <property type="entry name" value="EamA"/>
    <property type="match status" value="2"/>
</dbReference>
<feature type="transmembrane region" description="Helical" evidence="6">
    <location>
        <begin position="200"/>
        <end position="219"/>
    </location>
</feature>
<dbReference type="Proteomes" id="UP000192997">
    <property type="component" value="Unassembled WGS sequence"/>
</dbReference>